<evidence type="ECO:0000313" key="2">
    <source>
        <dbReference type="EMBL" id="GBP64706.1"/>
    </source>
</evidence>
<sequence>MNRIEISTGTKNLSMNEIGIDRKIKIQDKRYAFYVYASEAAMAVTRRRHLHPELAASNEGVKAVSLDVTVASCQEVFNRTHPVRPGAWTAHNGFLSSFPIVAPTDYRFIYNPKKWREINKSPRICSTTGKTKAYLKVVSRVYSQVKRRLTCKPIDMGINDASAEWPPINVNTFQGGGARRCLGAANFRTPCSSRTMSASFLVAIIELTCPLSQEVPSREGLSLSRRERQRAGPSAEEGMNELDTKSGATLPHLRAAVGH</sequence>
<keyword evidence="3" id="KW-1185">Reference proteome</keyword>
<organism evidence="2 3">
    <name type="scientific">Eumeta variegata</name>
    <name type="common">Bagworm moth</name>
    <name type="synonym">Eumeta japonica</name>
    <dbReference type="NCBI Taxonomy" id="151549"/>
    <lineage>
        <taxon>Eukaryota</taxon>
        <taxon>Metazoa</taxon>
        <taxon>Ecdysozoa</taxon>
        <taxon>Arthropoda</taxon>
        <taxon>Hexapoda</taxon>
        <taxon>Insecta</taxon>
        <taxon>Pterygota</taxon>
        <taxon>Neoptera</taxon>
        <taxon>Endopterygota</taxon>
        <taxon>Lepidoptera</taxon>
        <taxon>Glossata</taxon>
        <taxon>Ditrysia</taxon>
        <taxon>Tineoidea</taxon>
        <taxon>Psychidae</taxon>
        <taxon>Oiketicinae</taxon>
        <taxon>Eumeta</taxon>
    </lineage>
</organism>
<dbReference type="AlphaFoldDB" id="A0A4C1XLD8"/>
<evidence type="ECO:0000256" key="1">
    <source>
        <dbReference type="SAM" id="MobiDB-lite"/>
    </source>
</evidence>
<dbReference type="EMBL" id="BGZK01000906">
    <property type="protein sequence ID" value="GBP64706.1"/>
    <property type="molecule type" value="Genomic_DNA"/>
</dbReference>
<feature type="region of interest" description="Disordered" evidence="1">
    <location>
        <begin position="218"/>
        <end position="259"/>
    </location>
</feature>
<accession>A0A4C1XLD8</accession>
<gene>
    <name evidence="2" type="ORF">EVAR_59872_1</name>
</gene>
<protein>
    <submittedName>
        <fullName evidence="2">Uncharacterized protein</fullName>
    </submittedName>
</protein>
<proteinExistence type="predicted"/>
<reference evidence="2 3" key="1">
    <citation type="journal article" date="2019" name="Commun. Biol.">
        <title>The bagworm genome reveals a unique fibroin gene that provides high tensile strength.</title>
        <authorList>
            <person name="Kono N."/>
            <person name="Nakamura H."/>
            <person name="Ohtoshi R."/>
            <person name="Tomita M."/>
            <person name="Numata K."/>
            <person name="Arakawa K."/>
        </authorList>
    </citation>
    <scope>NUCLEOTIDE SEQUENCE [LARGE SCALE GENOMIC DNA]</scope>
</reference>
<evidence type="ECO:0000313" key="3">
    <source>
        <dbReference type="Proteomes" id="UP000299102"/>
    </source>
</evidence>
<comment type="caution">
    <text evidence="2">The sequence shown here is derived from an EMBL/GenBank/DDBJ whole genome shotgun (WGS) entry which is preliminary data.</text>
</comment>
<dbReference type="Proteomes" id="UP000299102">
    <property type="component" value="Unassembled WGS sequence"/>
</dbReference>
<name>A0A4C1XLD8_EUMVA</name>